<proteinExistence type="predicted"/>
<sequence length="263" mass="30951">MSELPKKKRLRFRDEDDLALLREVVGLNPFENPQLWVVIQEHIFSATGKKFLIKTLKDHLDLLIQIWLEKAKIFKDRSGIEEEHTEKDSLCQNIHCLMIEFRRKKSEKQKKNKGIEKRDFWANQSYIHFNKENNSSNYLEVEDMCIEVENIPQVEEEETTGSVLPDHMYASIDQANDNNILSKNLLTPTTSGISKKVKSESYTRGKNNIIQRNKNGVRRTSMQKQGLAYQQNFDEHQNEIKKKEFQLEERRQTIGRKQTTIGE</sequence>
<evidence type="ECO:0000313" key="1">
    <source>
        <dbReference type="EMBL" id="CAG9840698.1"/>
    </source>
</evidence>
<dbReference type="PANTHER" id="PTHR37558">
    <property type="entry name" value="HTH CENPB-TYPE DOMAIN-CONTAINING PROTEIN"/>
    <property type="match status" value="1"/>
</dbReference>
<dbReference type="PANTHER" id="PTHR37558:SF1">
    <property type="entry name" value="HTH CENPB-TYPE DOMAIN-CONTAINING PROTEIN"/>
    <property type="match status" value="1"/>
</dbReference>
<name>A0A9N9TDH1_DIABA</name>
<accession>A0A9N9TDH1</accession>
<organism evidence="1 2">
    <name type="scientific">Diabrotica balteata</name>
    <name type="common">Banded cucumber beetle</name>
    <dbReference type="NCBI Taxonomy" id="107213"/>
    <lineage>
        <taxon>Eukaryota</taxon>
        <taxon>Metazoa</taxon>
        <taxon>Ecdysozoa</taxon>
        <taxon>Arthropoda</taxon>
        <taxon>Hexapoda</taxon>
        <taxon>Insecta</taxon>
        <taxon>Pterygota</taxon>
        <taxon>Neoptera</taxon>
        <taxon>Endopterygota</taxon>
        <taxon>Coleoptera</taxon>
        <taxon>Polyphaga</taxon>
        <taxon>Cucujiformia</taxon>
        <taxon>Chrysomeloidea</taxon>
        <taxon>Chrysomelidae</taxon>
        <taxon>Galerucinae</taxon>
        <taxon>Diabroticina</taxon>
        <taxon>Diabroticites</taxon>
        <taxon>Diabrotica</taxon>
    </lineage>
</organism>
<dbReference type="OrthoDB" id="72637at2759"/>
<gene>
    <name evidence="1" type="ORF">DIABBA_LOCUS13322</name>
</gene>
<keyword evidence="2" id="KW-1185">Reference proteome</keyword>
<protein>
    <submittedName>
        <fullName evidence="1">Uncharacterized protein</fullName>
    </submittedName>
</protein>
<dbReference type="AlphaFoldDB" id="A0A9N9TDH1"/>
<reference evidence="1" key="1">
    <citation type="submission" date="2022-01" db="EMBL/GenBank/DDBJ databases">
        <authorList>
            <person name="King R."/>
        </authorList>
    </citation>
    <scope>NUCLEOTIDE SEQUENCE</scope>
</reference>
<dbReference type="EMBL" id="OU898284">
    <property type="protein sequence ID" value="CAG9840698.1"/>
    <property type="molecule type" value="Genomic_DNA"/>
</dbReference>
<evidence type="ECO:0000313" key="2">
    <source>
        <dbReference type="Proteomes" id="UP001153709"/>
    </source>
</evidence>
<dbReference type="Proteomes" id="UP001153709">
    <property type="component" value="Chromosome 9"/>
</dbReference>